<dbReference type="Proteomes" id="UP000887540">
    <property type="component" value="Unplaced"/>
</dbReference>
<keyword evidence="2" id="KW-1185">Reference proteome</keyword>
<name>A0A914E8B7_9BILA</name>
<evidence type="ECO:0000313" key="3">
    <source>
        <dbReference type="WBParaSite" id="ACRNAN_scaffold6249.g22191.t1"/>
    </source>
</evidence>
<protein>
    <submittedName>
        <fullName evidence="3">Uncharacterized protein</fullName>
    </submittedName>
</protein>
<evidence type="ECO:0000256" key="1">
    <source>
        <dbReference type="SAM" id="MobiDB-lite"/>
    </source>
</evidence>
<reference evidence="3" key="1">
    <citation type="submission" date="2022-11" db="UniProtKB">
        <authorList>
            <consortium name="WormBaseParasite"/>
        </authorList>
    </citation>
    <scope>IDENTIFICATION</scope>
</reference>
<feature type="region of interest" description="Disordered" evidence="1">
    <location>
        <begin position="54"/>
        <end position="81"/>
    </location>
</feature>
<evidence type="ECO:0000313" key="2">
    <source>
        <dbReference type="Proteomes" id="UP000887540"/>
    </source>
</evidence>
<organism evidence="2 3">
    <name type="scientific">Acrobeloides nanus</name>
    <dbReference type="NCBI Taxonomy" id="290746"/>
    <lineage>
        <taxon>Eukaryota</taxon>
        <taxon>Metazoa</taxon>
        <taxon>Ecdysozoa</taxon>
        <taxon>Nematoda</taxon>
        <taxon>Chromadorea</taxon>
        <taxon>Rhabditida</taxon>
        <taxon>Tylenchina</taxon>
        <taxon>Cephalobomorpha</taxon>
        <taxon>Cephaloboidea</taxon>
        <taxon>Cephalobidae</taxon>
        <taxon>Acrobeloides</taxon>
    </lineage>
</organism>
<dbReference type="WBParaSite" id="ACRNAN_scaffold6249.g22191.t1">
    <property type="protein sequence ID" value="ACRNAN_scaffold6249.g22191.t1"/>
    <property type="gene ID" value="ACRNAN_scaffold6249.g22191"/>
</dbReference>
<sequence>MLMNLFETHEEIDEDSDADPDPSEFYELFDQYQMEKIETGPCIRLILTETDSVSTRVNDNDDGTPNEEVPRQLEYIGLAHH</sequence>
<feature type="region of interest" description="Disordered" evidence="1">
    <location>
        <begin position="1"/>
        <end position="21"/>
    </location>
</feature>
<proteinExistence type="predicted"/>
<dbReference type="AlphaFoldDB" id="A0A914E8B7"/>
<accession>A0A914E8B7</accession>
<feature type="compositionally biased region" description="Acidic residues" evidence="1">
    <location>
        <begin position="10"/>
        <end position="21"/>
    </location>
</feature>